<organism evidence="1">
    <name type="scientific">marine sediment metagenome</name>
    <dbReference type="NCBI Taxonomy" id="412755"/>
    <lineage>
        <taxon>unclassified sequences</taxon>
        <taxon>metagenomes</taxon>
        <taxon>ecological metagenomes</taxon>
    </lineage>
</organism>
<evidence type="ECO:0000313" key="1">
    <source>
        <dbReference type="EMBL" id="KKK48619.1"/>
    </source>
</evidence>
<protein>
    <submittedName>
        <fullName evidence="1">Uncharacterized protein</fullName>
    </submittedName>
</protein>
<comment type="caution">
    <text evidence="1">The sequence shown here is derived from an EMBL/GenBank/DDBJ whole genome shotgun (WGS) entry which is preliminary data.</text>
</comment>
<sequence>RKALQVPHLAFYSPKNSIYVLIGGIRTCNDTFSSIAMHRANQQAVFGFRL</sequence>
<dbReference type="AlphaFoldDB" id="A0A0F8Y349"/>
<accession>A0A0F8Y349</accession>
<proteinExistence type="predicted"/>
<reference evidence="1" key="1">
    <citation type="journal article" date="2015" name="Nature">
        <title>Complex archaea that bridge the gap between prokaryotes and eukaryotes.</title>
        <authorList>
            <person name="Spang A."/>
            <person name="Saw J.H."/>
            <person name="Jorgensen S.L."/>
            <person name="Zaremba-Niedzwiedzka K."/>
            <person name="Martijn J."/>
            <person name="Lind A.E."/>
            <person name="van Eijk R."/>
            <person name="Schleper C."/>
            <person name="Guy L."/>
            <person name="Ettema T.J."/>
        </authorList>
    </citation>
    <scope>NUCLEOTIDE SEQUENCE</scope>
</reference>
<dbReference type="EMBL" id="LAZR01068975">
    <property type="protein sequence ID" value="KKK48619.1"/>
    <property type="molecule type" value="Genomic_DNA"/>
</dbReference>
<name>A0A0F8Y349_9ZZZZ</name>
<gene>
    <name evidence="1" type="ORF">LCGC14_3143310</name>
</gene>
<feature type="non-terminal residue" evidence="1">
    <location>
        <position position="1"/>
    </location>
</feature>